<keyword evidence="10" id="KW-1185">Reference proteome</keyword>
<dbReference type="OrthoDB" id="9804077at2"/>
<keyword evidence="3 7" id="KW-0694">RNA-binding</keyword>
<feature type="domain" description="S1 motif" evidence="8">
    <location>
        <begin position="286"/>
        <end position="356"/>
    </location>
</feature>
<feature type="domain" description="S1 motif" evidence="8">
    <location>
        <begin position="373"/>
        <end position="442"/>
    </location>
</feature>
<dbReference type="Gene3D" id="2.40.50.140">
    <property type="entry name" value="Nucleic acid-binding proteins"/>
    <property type="match status" value="6"/>
</dbReference>
<dbReference type="GO" id="GO:0006412">
    <property type="term" value="P:translation"/>
    <property type="evidence" value="ECO:0007669"/>
    <property type="project" value="InterPro"/>
</dbReference>
<dbReference type="FunFam" id="2.40.50.140:FF:000103">
    <property type="entry name" value="protein RRP5 homolog"/>
    <property type="match status" value="2"/>
</dbReference>
<dbReference type="Pfam" id="PF00575">
    <property type="entry name" value="S1"/>
    <property type="match status" value="5"/>
</dbReference>
<dbReference type="GO" id="GO:0005840">
    <property type="term" value="C:ribosome"/>
    <property type="evidence" value="ECO:0007669"/>
    <property type="project" value="UniProtKB-KW"/>
</dbReference>
<dbReference type="CDD" id="cd05688">
    <property type="entry name" value="S1_RPS1_repeat_ec3"/>
    <property type="match status" value="3"/>
</dbReference>
<keyword evidence="2" id="KW-0677">Repeat</keyword>
<organism evidence="9 10">
    <name type="scientific">Thermodesulfatator autotrophicus</name>
    <dbReference type="NCBI Taxonomy" id="1795632"/>
    <lineage>
        <taxon>Bacteria</taxon>
        <taxon>Pseudomonadati</taxon>
        <taxon>Thermodesulfobacteriota</taxon>
        <taxon>Thermodesulfobacteria</taxon>
        <taxon>Thermodesulfobacteriales</taxon>
        <taxon>Thermodesulfatatoraceae</taxon>
        <taxon>Thermodesulfatator</taxon>
    </lineage>
</organism>
<proteinExistence type="inferred from homology"/>
<dbReference type="Proteomes" id="UP000076964">
    <property type="component" value="Unassembled WGS sequence"/>
</dbReference>
<dbReference type="EMBL" id="LSFI01000007">
    <property type="protein sequence ID" value="OAG28315.1"/>
    <property type="molecule type" value="Genomic_DNA"/>
</dbReference>
<reference evidence="9 10" key="1">
    <citation type="submission" date="2016-02" db="EMBL/GenBank/DDBJ databases">
        <title>Draft genome sequence of Thermodesulfatator sp. S606.</title>
        <authorList>
            <person name="Lai Q."/>
            <person name="Cao J."/>
            <person name="Dupont S."/>
            <person name="Shao Z."/>
            <person name="Jebbar M."/>
            <person name="Alain K."/>
        </authorList>
    </citation>
    <scope>NUCLEOTIDE SEQUENCE [LARGE SCALE GENOMIC DNA]</scope>
    <source>
        <strain evidence="9 10">S606</strain>
    </source>
</reference>
<evidence type="ECO:0000313" key="10">
    <source>
        <dbReference type="Proteomes" id="UP000076964"/>
    </source>
</evidence>
<dbReference type="SUPFAM" id="SSF50249">
    <property type="entry name" value="Nucleic acid-binding proteins"/>
    <property type="match status" value="6"/>
</dbReference>
<dbReference type="GO" id="GO:0003729">
    <property type="term" value="F:mRNA binding"/>
    <property type="evidence" value="ECO:0007669"/>
    <property type="project" value="TreeGrafter"/>
</dbReference>
<sequence length="567" mass="63590">MENVIENQNQASEESFEELLAGELKTISRGEILTGKVLRVDPEWVFIDIGYKSEGIAPATEFAGPNGEVRVKPGDEVEILIESLRTPDGMVRVAYKKLQRRKAWSKIEQAQKDKTPLEAYVLERIKGGFAVDVEGLRAFLPFSQAFLKPPKNPEELIGTTLKVEVVSADRKKNNIVVSHRNYLEKEAERRKKELLENLEEGQVLEGTVKSITDYGVFVDLGGVDGLLHVSDISWGRVKHPSNYFKIGDKVKVKVIKYDREKEKIALGIKQLTPDPWETVSEKYPEGKRVEGKVVSLTKFGAFVELEPGVEGLIHISELSWTKRIKHPRDILEVGDKVEVVVLGVDSENRRVSLSLKQVEPNPWDVLLEQFSEGMVIEAPVKTVTEFGVFVEVMEGIDGFIHVSDLSWGRVKHPSELYKPGDMIQAVILKIDREKEKLALGVKQLTPDPWESVPEKYPVGSVVTGKVSNVTDFGIFVELEEGVEGLIHVSEISDKKIKTPVGMFEPGQEVKAKVVKIEPQARRIGLSIKKLKEDEEKKQYQEFNKGTPKGSITLGAILKETLNSEKNK</sequence>
<feature type="domain" description="S1 motif" evidence="8">
    <location>
        <begin position="201"/>
        <end position="269"/>
    </location>
</feature>
<dbReference type="AlphaFoldDB" id="A0A177E8S6"/>
<evidence type="ECO:0000259" key="8">
    <source>
        <dbReference type="PROSITE" id="PS50126"/>
    </source>
</evidence>
<dbReference type="NCBIfam" id="NF005208">
    <property type="entry name" value="PRK06676.1"/>
    <property type="match status" value="1"/>
</dbReference>
<dbReference type="NCBIfam" id="NF004952">
    <property type="entry name" value="PRK06299.1-2"/>
    <property type="match status" value="1"/>
</dbReference>
<evidence type="ECO:0000313" key="9">
    <source>
        <dbReference type="EMBL" id="OAG28315.1"/>
    </source>
</evidence>
<dbReference type="InterPro" id="IPR000110">
    <property type="entry name" value="Ribosomal_bS1"/>
</dbReference>
<dbReference type="CDD" id="cd04465">
    <property type="entry name" value="S1_RPS1_repeat_ec2_hs2"/>
    <property type="match status" value="1"/>
</dbReference>
<dbReference type="FunFam" id="2.40.50.140:FF:000018">
    <property type="entry name" value="30S ribosomal protein S1"/>
    <property type="match status" value="1"/>
</dbReference>
<comment type="caution">
    <text evidence="9">The sequence shown here is derived from an EMBL/GenBank/DDBJ whole genome shotgun (WGS) entry which is preliminary data.</text>
</comment>
<dbReference type="GO" id="GO:1990904">
    <property type="term" value="C:ribonucleoprotein complex"/>
    <property type="evidence" value="ECO:0007669"/>
    <property type="project" value="UniProtKB-KW"/>
</dbReference>
<evidence type="ECO:0000256" key="4">
    <source>
        <dbReference type="ARBA" id="ARBA00022980"/>
    </source>
</evidence>
<comment type="function">
    <text evidence="6 7">Binds mRNA; thus facilitating recognition of the initiation point. It is needed to translate mRNA with a short Shine-Dalgarno (SD) purine-rich sequence.</text>
</comment>
<evidence type="ECO:0000256" key="1">
    <source>
        <dbReference type="ARBA" id="ARBA00006767"/>
    </source>
</evidence>
<protein>
    <recommendedName>
        <fullName evidence="7">30S ribosomal protein S1</fullName>
    </recommendedName>
</protein>
<name>A0A177E8S6_9BACT</name>
<dbReference type="GO" id="GO:0003735">
    <property type="term" value="F:structural constituent of ribosome"/>
    <property type="evidence" value="ECO:0007669"/>
    <property type="project" value="InterPro"/>
</dbReference>
<feature type="domain" description="S1 motif" evidence="8">
    <location>
        <begin position="114"/>
        <end position="180"/>
    </location>
</feature>
<gene>
    <name evidence="9" type="ORF">TH606_02315</name>
</gene>
<dbReference type="CDD" id="cd05687">
    <property type="entry name" value="S1_RPS1_repeat_ec1_hs1"/>
    <property type="match status" value="1"/>
</dbReference>
<dbReference type="PANTHER" id="PTHR10724">
    <property type="entry name" value="30S RIBOSOMAL PROTEIN S1"/>
    <property type="match status" value="1"/>
</dbReference>
<dbReference type="InterPro" id="IPR003029">
    <property type="entry name" value="S1_domain"/>
</dbReference>
<dbReference type="PRINTS" id="PR00681">
    <property type="entry name" value="RIBOSOMALS1"/>
</dbReference>
<keyword evidence="4 7" id="KW-0689">Ribosomal protein</keyword>
<dbReference type="PROSITE" id="PS50126">
    <property type="entry name" value="S1"/>
    <property type="match status" value="6"/>
</dbReference>
<evidence type="ECO:0000256" key="3">
    <source>
        <dbReference type="ARBA" id="ARBA00022884"/>
    </source>
</evidence>
<evidence type="ECO:0000256" key="6">
    <source>
        <dbReference type="ARBA" id="ARBA00025604"/>
    </source>
</evidence>
<dbReference type="InterPro" id="IPR050437">
    <property type="entry name" value="Ribos_protein_bS1-like"/>
</dbReference>
<dbReference type="STRING" id="1795632.TH606_02315"/>
<feature type="domain" description="S1 motif" evidence="8">
    <location>
        <begin position="459"/>
        <end position="528"/>
    </location>
</feature>
<evidence type="ECO:0000256" key="5">
    <source>
        <dbReference type="ARBA" id="ARBA00023274"/>
    </source>
</evidence>
<dbReference type="PANTHER" id="PTHR10724:SF7">
    <property type="entry name" value="SMALL RIBOSOMAL SUBUNIT PROTEIN BS1C"/>
    <property type="match status" value="1"/>
</dbReference>
<evidence type="ECO:0000256" key="7">
    <source>
        <dbReference type="PIRNR" id="PIRNR002111"/>
    </source>
</evidence>
<accession>A0A177E8S6</accession>
<feature type="domain" description="S1 motif" evidence="8">
    <location>
        <begin position="30"/>
        <end position="96"/>
    </location>
</feature>
<dbReference type="InterPro" id="IPR035104">
    <property type="entry name" value="Ribosomal_protein_S1-like"/>
</dbReference>
<dbReference type="RefSeq" id="WP_068541084.1">
    <property type="nucleotide sequence ID" value="NZ_LSFI01000007.1"/>
</dbReference>
<comment type="similarity">
    <text evidence="1 7">Belongs to the bacterial ribosomal protein bS1 family.</text>
</comment>
<dbReference type="SMART" id="SM00316">
    <property type="entry name" value="S1"/>
    <property type="match status" value="6"/>
</dbReference>
<evidence type="ECO:0000256" key="2">
    <source>
        <dbReference type="ARBA" id="ARBA00022737"/>
    </source>
</evidence>
<dbReference type="PIRSF" id="PIRSF002111">
    <property type="entry name" value="RpsA"/>
    <property type="match status" value="1"/>
</dbReference>
<dbReference type="InterPro" id="IPR012340">
    <property type="entry name" value="NA-bd_OB-fold"/>
</dbReference>
<dbReference type="FunFam" id="2.40.50.140:FF:000011">
    <property type="entry name" value="30S ribosomal protein S1"/>
    <property type="match status" value="1"/>
</dbReference>
<keyword evidence="5 7" id="KW-0687">Ribonucleoprotein</keyword>